<proteinExistence type="predicted"/>
<evidence type="ECO:0000313" key="1">
    <source>
        <dbReference type="EMBL" id="CAG9827121.1"/>
    </source>
</evidence>
<dbReference type="PANTHER" id="PTHR46409:SF1">
    <property type="entry name" value="HTH PSQ-TYPE DOMAIN-CONTAINING PROTEIN"/>
    <property type="match status" value="1"/>
</dbReference>
<evidence type="ECO:0000313" key="2">
    <source>
        <dbReference type="Proteomes" id="UP001153709"/>
    </source>
</evidence>
<dbReference type="EMBL" id="OU898276">
    <property type="protein sequence ID" value="CAG9827121.1"/>
    <property type="molecule type" value="Genomic_DNA"/>
</dbReference>
<dbReference type="Proteomes" id="UP001153709">
    <property type="component" value="Chromosome 1"/>
</dbReference>
<name>A0A9N9SQ19_DIABA</name>
<keyword evidence="2" id="KW-1185">Reference proteome</keyword>
<dbReference type="PANTHER" id="PTHR46409">
    <property type="entry name" value="HTH PSQ-TYPE DOMAIN-CONTAINING PROTEIN"/>
    <property type="match status" value="1"/>
</dbReference>
<protein>
    <submittedName>
        <fullName evidence="1">Uncharacterized protein</fullName>
    </submittedName>
</protein>
<gene>
    <name evidence="1" type="ORF">DIABBA_LOCUS1156</name>
</gene>
<sequence length="440" mass="50249">MKRYLLIRNELKGMDSGKDPSVLVISQLLTNEIEAIWENASVPTVSSNRIIRLIRDILKKVGDKLHRKIKTEEHISLLEEPGFKYLNHITPTSVTGRHIATSILNFFEESGIGTGNLLVVGCDGTAVNTGRKNGVLLFLKIELKRSLQWSICLLHMNELPLRHIFQYIDGKTSGPRKYSGNIGKLLESCENLPVIHFVPIHTTLPQLDAAVIRDLSSDQKYLYEIYQLVSNGKCSIDLATRNLCKLSHARWVTKANRILRVYVRSENPSLVLRSLAQFVVKVYEPVWFNIKAKISCSEEARHVFKMIQLSRYLSNDLKAVIEPVIKRISYFCHSENLLLAVLSDDRPAIRQLALRKMLKTHTKIPTLNTNEREFLNSDLNFNASEYYKLINSQNCSVTMPPLLCATTDEDIRKCINVEEIFPTNFFLNLEKIKVSQISKK</sequence>
<dbReference type="AlphaFoldDB" id="A0A9N9SQ19"/>
<organism evidence="1 2">
    <name type="scientific">Diabrotica balteata</name>
    <name type="common">Banded cucumber beetle</name>
    <dbReference type="NCBI Taxonomy" id="107213"/>
    <lineage>
        <taxon>Eukaryota</taxon>
        <taxon>Metazoa</taxon>
        <taxon>Ecdysozoa</taxon>
        <taxon>Arthropoda</taxon>
        <taxon>Hexapoda</taxon>
        <taxon>Insecta</taxon>
        <taxon>Pterygota</taxon>
        <taxon>Neoptera</taxon>
        <taxon>Endopterygota</taxon>
        <taxon>Coleoptera</taxon>
        <taxon>Polyphaga</taxon>
        <taxon>Cucujiformia</taxon>
        <taxon>Chrysomeloidea</taxon>
        <taxon>Chrysomelidae</taxon>
        <taxon>Galerucinae</taxon>
        <taxon>Diabroticina</taxon>
        <taxon>Diabroticites</taxon>
        <taxon>Diabrotica</taxon>
    </lineage>
</organism>
<dbReference type="OrthoDB" id="10038071at2759"/>
<reference evidence="1" key="1">
    <citation type="submission" date="2022-01" db="EMBL/GenBank/DDBJ databases">
        <authorList>
            <person name="King R."/>
        </authorList>
    </citation>
    <scope>NUCLEOTIDE SEQUENCE</scope>
</reference>
<accession>A0A9N9SQ19</accession>